<evidence type="ECO:0000256" key="3">
    <source>
        <dbReference type="ARBA" id="ARBA00023274"/>
    </source>
</evidence>
<accession>A0A5N4E737</accession>
<dbReference type="Pfam" id="PF01201">
    <property type="entry name" value="Ribosomal_S8e"/>
    <property type="match status" value="1"/>
</dbReference>
<dbReference type="GO" id="GO:0006412">
    <property type="term" value="P:translation"/>
    <property type="evidence" value="ECO:0007669"/>
    <property type="project" value="InterPro"/>
</dbReference>
<dbReference type="GO" id="GO:1990904">
    <property type="term" value="C:ribonucleoprotein complex"/>
    <property type="evidence" value="ECO:0007669"/>
    <property type="project" value="UniProtKB-KW"/>
</dbReference>
<dbReference type="Proteomes" id="UP000299084">
    <property type="component" value="Unassembled WGS sequence"/>
</dbReference>
<dbReference type="Gene3D" id="3.10.290.70">
    <property type="match status" value="1"/>
</dbReference>
<dbReference type="GO" id="GO:0003735">
    <property type="term" value="F:structural constituent of ribosome"/>
    <property type="evidence" value="ECO:0007669"/>
    <property type="project" value="InterPro"/>
</dbReference>
<dbReference type="InterPro" id="IPR001047">
    <property type="entry name" value="Ribosomal_eS8"/>
</dbReference>
<keyword evidence="2 4" id="KW-0689">Ribosomal protein</keyword>
<evidence type="ECO:0000313" key="5">
    <source>
        <dbReference type="Proteomes" id="UP000299084"/>
    </source>
</evidence>
<gene>
    <name evidence="4" type="ORF">Cadr_000006719</name>
</gene>
<comment type="caution">
    <text evidence="4">The sequence shown here is derived from an EMBL/GenBank/DDBJ whole genome shotgun (WGS) entry which is preliminary data.</text>
</comment>
<dbReference type="InterPro" id="IPR022309">
    <property type="entry name" value="Ribosomal_Se8/biogenesis_NSA2"/>
</dbReference>
<sequence>MGNFSWCSKRCMGKTRITGVIYSESNNELVRTKTLLKDYMVLLDSTPHRQWYQSHYVLPLGRKKRANLTPGGRDFKQKNDQRIFRRTMMTEKRMPKSAVF</sequence>
<reference evidence="4 5" key="1">
    <citation type="journal article" date="2019" name="Mol. Ecol. Resour.">
        <title>Improving Illumina assemblies with Hi-C and long reads: an example with the North African dromedary.</title>
        <authorList>
            <person name="Elbers J.P."/>
            <person name="Rogers M.F."/>
            <person name="Perelman P.L."/>
            <person name="Proskuryakova A.A."/>
            <person name="Serdyukova N.A."/>
            <person name="Johnson W.E."/>
            <person name="Horin P."/>
            <person name="Corander J."/>
            <person name="Murphy D."/>
            <person name="Burger P.A."/>
        </authorList>
    </citation>
    <scope>NUCLEOTIDE SEQUENCE [LARGE SCALE GENOMIC DNA]</scope>
    <source>
        <strain evidence="4">Drom800</strain>
        <tissue evidence="4">Blood</tissue>
    </source>
</reference>
<keyword evidence="5" id="KW-1185">Reference proteome</keyword>
<evidence type="ECO:0000256" key="1">
    <source>
        <dbReference type="ARBA" id="ARBA00005257"/>
    </source>
</evidence>
<keyword evidence="3" id="KW-0687">Ribonucleoprotein</keyword>
<dbReference type="AlphaFoldDB" id="A0A5N4E737"/>
<organism evidence="4 5">
    <name type="scientific">Camelus dromedarius</name>
    <name type="common">Dromedary</name>
    <name type="synonym">Arabian camel</name>
    <dbReference type="NCBI Taxonomy" id="9838"/>
    <lineage>
        <taxon>Eukaryota</taxon>
        <taxon>Metazoa</taxon>
        <taxon>Chordata</taxon>
        <taxon>Craniata</taxon>
        <taxon>Vertebrata</taxon>
        <taxon>Euteleostomi</taxon>
        <taxon>Mammalia</taxon>
        <taxon>Eutheria</taxon>
        <taxon>Laurasiatheria</taxon>
        <taxon>Artiodactyla</taxon>
        <taxon>Tylopoda</taxon>
        <taxon>Camelidae</taxon>
        <taxon>Camelus</taxon>
    </lineage>
</organism>
<dbReference type="GO" id="GO:0005840">
    <property type="term" value="C:ribosome"/>
    <property type="evidence" value="ECO:0007669"/>
    <property type="project" value="UniProtKB-KW"/>
</dbReference>
<name>A0A5N4E737_CAMDR</name>
<evidence type="ECO:0000313" key="4">
    <source>
        <dbReference type="EMBL" id="KAB1278969.1"/>
    </source>
</evidence>
<proteinExistence type="inferred from homology"/>
<dbReference type="PANTHER" id="PTHR10394">
    <property type="entry name" value="40S RIBOSOMAL PROTEIN S8"/>
    <property type="match status" value="1"/>
</dbReference>
<protein>
    <submittedName>
        <fullName evidence="4">40S ribosomal protein S8</fullName>
    </submittedName>
</protein>
<evidence type="ECO:0000256" key="2">
    <source>
        <dbReference type="ARBA" id="ARBA00022980"/>
    </source>
</evidence>
<dbReference type="EMBL" id="JWIN03000005">
    <property type="protein sequence ID" value="KAB1278969.1"/>
    <property type="molecule type" value="Genomic_DNA"/>
</dbReference>
<comment type="similarity">
    <text evidence="1">Belongs to the eukaryotic ribosomal protein eS8 family.</text>
</comment>